<feature type="signal peptide" evidence="1">
    <location>
        <begin position="1"/>
        <end position="18"/>
    </location>
</feature>
<dbReference type="AlphaFoldDB" id="A0AA39LXV2"/>
<dbReference type="Proteomes" id="UP001175271">
    <property type="component" value="Unassembled WGS sequence"/>
</dbReference>
<keyword evidence="3" id="KW-1185">Reference proteome</keyword>
<feature type="chain" id="PRO_5041304247" description="DDT domain-containing protein" evidence="1">
    <location>
        <begin position="19"/>
        <end position="169"/>
    </location>
</feature>
<proteinExistence type="predicted"/>
<protein>
    <recommendedName>
        <fullName evidence="4">DDT domain-containing protein</fullName>
    </recommendedName>
</protein>
<evidence type="ECO:0000313" key="3">
    <source>
        <dbReference type="Proteomes" id="UP001175271"/>
    </source>
</evidence>
<gene>
    <name evidence="2" type="ORF">QR680_006720</name>
</gene>
<name>A0AA39LXV2_9BILA</name>
<comment type="caution">
    <text evidence="2">The sequence shown here is derived from an EMBL/GenBank/DDBJ whole genome shotgun (WGS) entry which is preliminary data.</text>
</comment>
<keyword evidence="1" id="KW-0732">Signal</keyword>
<reference evidence="2" key="1">
    <citation type="submission" date="2023-06" db="EMBL/GenBank/DDBJ databases">
        <title>Genomic analysis of the entomopathogenic nematode Steinernema hermaphroditum.</title>
        <authorList>
            <person name="Schwarz E.M."/>
            <person name="Heppert J.K."/>
            <person name="Baniya A."/>
            <person name="Schwartz H.T."/>
            <person name="Tan C.-H."/>
            <person name="Antoshechkin I."/>
            <person name="Sternberg P.W."/>
            <person name="Goodrich-Blair H."/>
            <person name="Dillman A.R."/>
        </authorList>
    </citation>
    <scope>NUCLEOTIDE SEQUENCE</scope>
    <source>
        <strain evidence="2">PS9179</strain>
        <tissue evidence="2">Whole animal</tissue>
    </source>
</reference>
<accession>A0AA39LXV2</accession>
<evidence type="ECO:0000313" key="2">
    <source>
        <dbReference type="EMBL" id="KAK0413299.1"/>
    </source>
</evidence>
<sequence>MMIIQVLLFNCLLHYLSGLPTPHMGGSAIVEKQYNEGLLTLGGEAGDVSELEDPIEVISKELRSSVKQLSDEPHPLDVPTRSEFVDVTELPLPLSAPMLGFFDLLLRMNLLTSCKEALLVDFLLFSLGTVFGCERDEFSEIFSEISDISGMAETFWRMEPIDLRLAKAF</sequence>
<evidence type="ECO:0000256" key="1">
    <source>
        <dbReference type="SAM" id="SignalP"/>
    </source>
</evidence>
<dbReference type="EMBL" id="JAUCMV010000003">
    <property type="protein sequence ID" value="KAK0413299.1"/>
    <property type="molecule type" value="Genomic_DNA"/>
</dbReference>
<organism evidence="2 3">
    <name type="scientific">Steinernema hermaphroditum</name>
    <dbReference type="NCBI Taxonomy" id="289476"/>
    <lineage>
        <taxon>Eukaryota</taxon>
        <taxon>Metazoa</taxon>
        <taxon>Ecdysozoa</taxon>
        <taxon>Nematoda</taxon>
        <taxon>Chromadorea</taxon>
        <taxon>Rhabditida</taxon>
        <taxon>Tylenchina</taxon>
        <taxon>Panagrolaimomorpha</taxon>
        <taxon>Strongyloidoidea</taxon>
        <taxon>Steinernematidae</taxon>
        <taxon>Steinernema</taxon>
    </lineage>
</organism>
<evidence type="ECO:0008006" key="4">
    <source>
        <dbReference type="Google" id="ProtNLM"/>
    </source>
</evidence>